<gene>
    <name evidence="2" type="ORF">A5804_002836</name>
</gene>
<reference evidence="2 3" key="1">
    <citation type="submission" date="2017-05" db="EMBL/GenBank/DDBJ databases">
        <title>The Genome Sequence of Enterococcus faecium 6F2_DIV0138.</title>
        <authorList>
            <consortium name="The Broad Institute Genomics Platform"/>
            <consortium name="The Broad Institute Genomic Center for Infectious Diseases"/>
            <person name="Earl A."/>
            <person name="Manson A."/>
            <person name="Schwartman J."/>
            <person name="Gilmore M."/>
            <person name="Abouelleil A."/>
            <person name="Cao P."/>
            <person name="Chapman S."/>
            <person name="Cusick C."/>
            <person name="Shea T."/>
            <person name="Young S."/>
            <person name="Neafsey D."/>
            <person name="Nusbaum C."/>
            <person name="Birren B."/>
        </authorList>
    </citation>
    <scope>NUCLEOTIDE SEQUENCE [LARGE SCALE GENOMIC DNA]</scope>
    <source>
        <strain evidence="2 3">6F2_DIV0138</strain>
    </source>
</reference>
<dbReference type="Proteomes" id="UP000194737">
    <property type="component" value="Unassembled WGS sequence"/>
</dbReference>
<protein>
    <recommendedName>
        <fullName evidence="4">PrgI family protein</fullName>
    </recommendedName>
</protein>
<feature type="transmembrane region" description="Helical" evidence="1">
    <location>
        <begin position="25"/>
        <end position="42"/>
    </location>
</feature>
<keyword evidence="1" id="KW-0472">Membrane</keyword>
<accession>A0AB73PQX9</accession>
<dbReference type="EMBL" id="NGLB01000004">
    <property type="protein sequence ID" value="OTN94162.1"/>
    <property type="molecule type" value="Genomic_DNA"/>
</dbReference>
<evidence type="ECO:0000313" key="3">
    <source>
        <dbReference type="Proteomes" id="UP000194737"/>
    </source>
</evidence>
<evidence type="ECO:0000256" key="1">
    <source>
        <dbReference type="SAM" id="Phobius"/>
    </source>
</evidence>
<evidence type="ECO:0008006" key="4">
    <source>
        <dbReference type="Google" id="ProtNLM"/>
    </source>
</evidence>
<evidence type="ECO:0000313" key="2">
    <source>
        <dbReference type="EMBL" id="OTN94162.1"/>
    </source>
</evidence>
<comment type="caution">
    <text evidence="2">The sequence shown here is derived from an EMBL/GenBank/DDBJ whole genome shotgun (WGS) entry which is preliminary data.</text>
</comment>
<feature type="transmembrane region" description="Helical" evidence="1">
    <location>
        <begin position="48"/>
        <end position="67"/>
    </location>
</feature>
<proteinExistence type="predicted"/>
<keyword evidence="1" id="KW-0812">Transmembrane</keyword>
<dbReference type="AlphaFoldDB" id="A0AB73PQX9"/>
<organism evidence="2 3">
    <name type="scientific">Enterococcus faecium</name>
    <name type="common">Streptococcus faecium</name>
    <dbReference type="NCBI Taxonomy" id="1352"/>
    <lineage>
        <taxon>Bacteria</taxon>
        <taxon>Bacillati</taxon>
        <taxon>Bacillota</taxon>
        <taxon>Bacilli</taxon>
        <taxon>Lactobacillales</taxon>
        <taxon>Enterococcaceae</taxon>
        <taxon>Enterococcus</taxon>
    </lineage>
</organism>
<dbReference type="RefSeq" id="WP_071856124.1">
    <property type="nucleotide sequence ID" value="NZ_JBJPIB010000030.1"/>
</dbReference>
<sequence length="100" mass="11603">MRKQVARPKEAITDIKQGKFDMKDVLMIIASPFLGILSQNFITEFLRIPYVMAFPITLYLLFSPSGIHAKKNYQVALQVLLKDRKIYHAITLPKEEEHEI</sequence>
<keyword evidence="1" id="KW-1133">Transmembrane helix</keyword>
<name>A0AB73PQX9_ENTFC</name>